<keyword evidence="2" id="KW-1185">Reference proteome</keyword>
<reference evidence="1 2" key="1">
    <citation type="submission" date="2021-06" db="EMBL/GenBank/DDBJ databases">
        <title>Caerostris extrusa draft genome.</title>
        <authorList>
            <person name="Kono N."/>
            <person name="Arakawa K."/>
        </authorList>
    </citation>
    <scope>NUCLEOTIDE SEQUENCE [LARGE SCALE GENOMIC DNA]</scope>
</reference>
<dbReference type="AlphaFoldDB" id="A0AAV4X3I7"/>
<evidence type="ECO:0008006" key="3">
    <source>
        <dbReference type="Google" id="ProtNLM"/>
    </source>
</evidence>
<gene>
    <name evidence="1" type="ORF">CEXT_296151</name>
</gene>
<accession>A0AAV4X3I7</accession>
<dbReference type="Proteomes" id="UP001054945">
    <property type="component" value="Unassembled WGS sequence"/>
</dbReference>
<proteinExistence type="predicted"/>
<evidence type="ECO:0000313" key="2">
    <source>
        <dbReference type="Proteomes" id="UP001054945"/>
    </source>
</evidence>
<sequence>MTNIKDAWRISVIWGRALIYYSTLNPPRNKQKEIRTIRKFRRFSTRRETPHNILGPEDEERTFPLAEKEFEIGTKSSPPISLRWAGGGGIKILLENF</sequence>
<name>A0AAV4X3I7_CAEEX</name>
<dbReference type="EMBL" id="BPLR01017075">
    <property type="protein sequence ID" value="GIY88561.1"/>
    <property type="molecule type" value="Genomic_DNA"/>
</dbReference>
<organism evidence="1 2">
    <name type="scientific">Caerostris extrusa</name>
    <name type="common">Bark spider</name>
    <name type="synonym">Caerostris bankana</name>
    <dbReference type="NCBI Taxonomy" id="172846"/>
    <lineage>
        <taxon>Eukaryota</taxon>
        <taxon>Metazoa</taxon>
        <taxon>Ecdysozoa</taxon>
        <taxon>Arthropoda</taxon>
        <taxon>Chelicerata</taxon>
        <taxon>Arachnida</taxon>
        <taxon>Araneae</taxon>
        <taxon>Araneomorphae</taxon>
        <taxon>Entelegynae</taxon>
        <taxon>Araneoidea</taxon>
        <taxon>Araneidae</taxon>
        <taxon>Caerostris</taxon>
    </lineage>
</organism>
<protein>
    <recommendedName>
        <fullName evidence="3">Ycf15</fullName>
    </recommendedName>
</protein>
<comment type="caution">
    <text evidence="1">The sequence shown here is derived from an EMBL/GenBank/DDBJ whole genome shotgun (WGS) entry which is preliminary data.</text>
</comment>
<evidence type="ECO:0000313" key="1">
    <source>
        <dbReference type="EMBL" id="GIY88561.1"/>
    </source>
</evidence>